<evidence type="ECO:0000256" key="1">
    <source>
        <dbReference type="ARBA" id="ARBA00022737"/>
    </source>
</evidence>
<reference evidence="3" key="1">
    <citation type="submission" date="2023-03" db="EMBL/GenBank/DDBJ databases">
        <title>Massive genome expansion in bonnet fungi (Mycena s.s.) driven by repeated elements and novel gene families across ecological guilds.</title>
        <authorList>
            <consortium name="Lawrence Berkeley National Laboratory"/>
            <person name="Harder C.B."/>
            <person name="Miyauchi S."/>
            <person name="Viragh M."/>
            <person name="Kuo A."/>
            <person name="Thoen E."/>
            <person name="Andreopoulos B."/>
            <person name="Lu D."/>
            <person name="Skrede I."/>
            <person name="Drula E."/>
            <person name="Henrissat B."/>
            <person name="Morin E."/>
            <person name="Kohler A."/>
            <person name="Barry K."/>
            <person name="LaButti K."/>
            <person name="Morin E."/>
            <person name="Salamov A."/>
            <person name="Lipzen A."/>
            <person name="Mereny Z."/>
            <person name="Hegedus B."/>
            <person name="Baldrian P."/>
            <person name="Stursova M."/>
            <person name="Weitz H."/>
            <person name="Taylor A."/>
            <person name="Grigoriev I.V."/>
            <person name="Nagy L.G."/>
            <person name="Martin F."/>
            <person name="Kauserud H."/>
        </authorList>
    </citation>
    <scope>NUCLEOTIDE SEQUENCE</scope>
    <source>
        <strain evidence="3">CBHHK182m</strain>
    </source>
</reference>
<name>A0AAD7MFZ5_9AGAR</name>
<organism evidence="3 4">
    <name type="scientific">Mycena metata</name>
    <dbReference type="NCBI Taxonomy" id="1033252"/>
    <lineage>
        <taxon>Eukaryota</taxon>
        <taxon>Fungi</taxon>
        <taxon>Dikarya</taxon>
        <taxon>Basidiomycota</taxon>
        <taxon>Agaricomycotina</taxon>
        <taxon>Agaricomycetes</taxon>
        <taxon>Agaricomycetidae</taxon>
        <taxon>Agaricales</taxon>
        <taxon>Marasmiineae</taxon>
        <taxon>Mycenaceae</taxon>
        <taxon>Mycena</taxon>
    </lineage>
</organism>
<sequence length="668" mass="76042">MSFALNGTHIEGGTFNNVAGNVTQVFNSRIGSIRAVRPSGIDILYRSVVIEALHDSGERFPEPACHPGTGTRVLEMLRAWSVDSSPESTILWLYGAAGMHCADVCWRPPQPGPPWRIVLLQAWAFQARNVGWPVRNSRIPAGNLGFGTALPDSTGETPLAPFPNTPKLRFIPVIVIDGLDECKDHKIQQQIVSLFVTAIRDHCLPVRLLITSRPEPHILETLEPQDISAICRHSELCADDSAYADIMIYLCDEFSRIYHEFLARGIDLGRSWPAREAVMHLVKKSSGIFIYAATVIRFIGDEYTHPAERLTAVLRLDPRSTAPLDDLYTEILSVVSPDATRLRVLHAIWQVPADLYFIWLPQRSASFARVIRRLSRRSTTVRALIRGTFTRETATRILARATFTHFDFYRNIVGGLPMLLSRFAPTETSIGLLRNKQVQKAMFFHFADSKSWPKRDSGYPRDLIRLWEDHRFIVELVDCPPTTYQTSPTYKFDGLYREILCRNADLLFLLRSKIKKPYDLIEVVFLLGPHYDPEVFRPLLKLRELVKLPLKPGDSPIDFLKEPDRAGDLYLPQQNIAEDLVLLWILNARTRLEERTWISRPRTPTFYWLDLLAECRPSPKIAHELKSLDLAQICHPRNISPADHHHEVHLRMFSNPKPAQAVLAPGEF</sequence>
<keyword evidence="1" id="KW-0677">Repeat</keyword>
<keyword evidence="4" id="KW-1185">Reference proteome</keyword>
<accession>A0AAD7MFZ5</accession>
<evidence type="ECO:0000259" key="2">
    <source>
        <dbReference type="Pfam" id="PF24883"/>
    </source>
</evidence>
<protein>
    <recommendedName>
        <fullName evidence="2">Nephrocystin 3-like N-terminal domain-containing protein</fullName>
    </recommendedName>
</protein>
<dbReference type="PANTHER" id="PTHR10039">
    <property type="entry name" value="AMELOGENIN"/>
    <property type="match status" value="1"/>
</dbReference>
<gene>
    <name evidence="3" type="ORF">B0H16DRAFT_1701543</name>
</gene>
<evidence type="ECO:0000313" key="4">
    <source>
        <dbReference type="Proteomes" id="UP001215598"/>
    </source>
</evidence>
<dbReference type="AlphaFoldDB" id="A0AAD7MFZ5"/>
<feature type="domain" description="Nephrocystin 3-like N-terminal" evidence="2">
    <location>
        <begin position="173"/>
        <end position="213"/>
    </location>
</feature>
<dbReference type="Proteomes" id="UP001215598">
    <property type="component" value="Unassembled WGS sequence"/>
</dbReference>
<proteinExistence type="predicted"/>
<dbReference type="InterPro" id="IPR056884">
    <property type="entry name" value="NPHP3-like_N"/>
</dbReference>
<dbReference type="Pfam" id="PF24883">
    <property type="entry name" value="NPHP3_N"/>
    <property type="match status" value="1"/>
</dbReference>
<dbReference type="EMBL" id="JARKIB010000300">
    <property type="protein sequence ID" value="KAJ7715886.1"/>
    <property type="molecule type" value="Genomic_DNA"/>
</dbReference>
<comment type="caution">
    <text evidence="3">The sequence shown here is derived from an EMBL/GenBank/DDBJ whole genome shotgun (WGS) entry which is preliminary data.</text>
</comment>
<evidence type="ECO:0000313" key="3">
    <source>
        <dbReference type="EMBL" id="KAJ7715886.1"/>
    </source>
</evidence>
<dbReference type="PANTHER" id="PTHR10039:SF16">
    <property type="entry name" value="GPI INOSITOL-DEACYLASE"/>
    <property type="match status" value="1"/>
</dbReference>